<evidence type="ECO:0000256" key="7">
    <source>
        <dbReference type="ARBA" id="ARBA00022989"/>
    </source>
</evidence>
<evidence type="ECO:0000256" key="2">
    <source>
        <dbReference type="ARBA" id="ARBA00008038"/>
    </source>
</evidence>
<dbReference type="GO" id="GO:0071978">
    <property type="term" value="P:bacterial-type flagellum-dependent swarming motility"/>
    <property type="evidence" value="ECO:0007669"/>
    <property type="project" value="InterPro"/>
</dbReference>
<evidence type="ECO:0000256" key="4">
    <source>
        <dbReference type="ARBA" id="ARBA00022475"/>
    </source>
</evidence>
<accession>A0A261RJS8</accession>
<name>A0A261RJS8_9BORD</name>
<keyword evidence="4" id="KW-1003">Cell membrane</keyword>
<dbReference type="Proteomes" id="UP000216947">
    <property type="component" value="Unassembled WGS sequence"/>
</dbReference>
<feature type="transmembrane region" description="Helical" evidence="9">
    <location>
        <begin position="146"/>
        <end position="168"/>
    </location>
</feature>
<dbReference type="InterPro" id="IPR002898">
    <property type="entry name" value="MotA_ExbB_proton_chnl"/>
</dbReference>
<keyword evidence="3" id="KW-0813">Transport</keyword>
<dbReference type="InterPro" id="IPR000540">
    <property type="entry name" value="Flag_MotA_CS"/>
</dbReference>
<comment type="subcellular location">
    <subcellularLocation>
        <location evidence="1">Cell membrane</location>
        <topology evidence="1">Multi-pass membrane protein</topology>
    </subcellularLocation>
</comment>
<evidence type="ECO:0000256" key="6">
    <source>
        <dbReference type="ARBA" id="ARBA00022779"/>
    </source>
</evidence>
<evidence type="ECO:0000313" key="12">
    <source>
        <dbReference type="Proteomes" id="UP000216947"/>
    </source>
</evidence>
<dbReference type="GO" id="GO:0005886">
    <property type="term" value="C:plasma membrane"/>
    <property type="evidence" value="ECO:0007669"/>
    <property type="project" value="UniProtKB-SubCell"/>
</dbReference>
<dbReference type="Pfam" id="PF01618">
    <property type="entry name" value="MotA_ExbB"/>
    <property type="match status" value="1"/>
</dbReference>
<feature type="domain" description="MotA/TolQ/ExbB proton channel" evidence="10">
    <location>
        <begin position="101"/>
        <end position="220"/>
    </location>
</feature>
<dbReference type="PANTHER" id="PTHR30433">
    <property type="entry name" value="CHEMOTAXIS PROTEIN MOTA"/>
    <property type="match status" value="1"/>
</dbReference>
<keyword evidence="7 9" id="KW-1133">Transmembrane helix</keyword>
<keyword evidence="6" id="KW-0283">Flagellar rotation</keyword>
<comment type="similarity">
    <text evidence="2">Belongs to the MotA family.</text>
</comment>
<keyword evidence="12" id="KW-1185">Reference proteome</keyword>
<evidence type="ECO:0000259" key="10">
    <source>
        <dbReference type="Pfam" id="PF01618"/>
    </source>
</evidence>
<gene>
    <name evidence="11" type="ORF">CAL19_06755</name>
</gene>
<dbReference type="AlphaFoldDB" id="A0A261RJS8"/>
<feature type="transmembrane region" description="Helical" evidence="9">
    <location>
        <begin position="33"/>
        <end position="53"/>
    </location>
</feature>
<evidence type="ECO:0000313" key="11">
    <source>
        <dbReference type="EMBL" id="OZI25161.1"/>
    </source>
</evidence>
<dbReference type="EMBL" id="NEVK01000003">
    <property type="protein sequence ID" value="OZI25161.1"/>
    <property type="molecule type" value="Genomic_DNA"/>
</dbReference>
<comment type="caution">
    <text evidence="11">The sequence shown here is derived from an EMBL/GenBank/DDBJ whole genome shotgun (WGS) entry which is preliminary data.</text>
</comment>
<dbReference type="PROSITE" id="PS01307">
    <property type="entry name" value="MOTA"/>
    <property type="match status" value="1"/>
</dbReference>
<keyword evidence="8 9" id="KW-0472">Membrane</keyword>
<evidence type="ECO:0000256" key="9">
    <source>
        <dbReference type="SAM" id="Phobius"/>
    </source>
</evidence>
<reference evidence="12" key="1">
    <citation type="submission" date="2017-05" db="EMBL/GenBank/DDBJ databases">
        <title>Complete and WGS of Bordetella genogroups.</title>
        <authorList>
            <person name="Spilker T."/>
            <person name="Lipuma J."/>
        </authorList>
    </citation>
    <scope>NUCLEOTIDE SEQUENCE [LARGE SCALE GENOMIC DNA]</scope>
    <source>
        <strain evidence="12">AU18089</strain>
    </source>
</reference>
<proteinExistence type="inferred from homology"/>
<dbReference type="InterPro" id="IPR047055">
    <property type="entry name" value="MotA-like"/>
</dbReference>
<dbReference type="GO" id="GO:0006935">
    <property type="term" value="P:chemotaxis"/>
    <property type="evidence" value="ECO:0007669"/>
    <property type="project" value="InterPro"/>
</dbReference>
<evidence type="ECO:0000256" key="5">
    <source>
        <dbReference type="ARBA" id="ARBA00022692"/>
    </source>
</evidence>
<sequence length="303" mass="32371">MNVSTLIGIAVAVVTLAVALALSASDPGLYINLPGLLVVVGGTCAALFISYPLREVARVFALVRTVFRGEKIDARRDIDELATLAQLWMNADVHKVEQALQKVANPFLRTGVQLIIDHTPEDQIIELLQWRIARLRARERAEAQMFRIMAGFAPAFGMLGTLVGLINLMSVLGGGDMAVIGQHLAVALMTTFYGILLANLVCKPIAVKLERRTEQRLILMNMVLQGISLMCARRGPAVLRETLNSFMMHFDDEIDDGAGQPARSGAEAMASAKPAAAAKAAKAAPAAPGLATNALPRAASARP</sequence>
<feature type="transmembrane region" description="Helical" evidence="9">
    <location>
        <begin position="180"/>
        <end position="202"/>
    </location>
</feature>
<evidence type="ECO:0000256" key="1">
    <source>
        <dbReference type="ARBA" id="ARBA00004651"/>
    </source>
</evidence>
<protein>
    <submittedName>
        <fullName evidence="11">Chemotaxis protein MotA</fullName>
    </submittedName>
</protein>
<evidence type="ECO:0000256" key="3">
    <source>
        <dbReference type="ARBA" id="ARBA00022448"/>
    </source>
</evidence>
<keyword evidence="5 9" id="KW-0812">Transmembrane</keyword>
<organism evidence="11 12">
    <name type="scientific">Bordetella genomosp. 7</name>
    <dbReference type="NCBI Taxonomy" id="1416805"/>
    <lineage>
        <taxon>Bacteria</taxon>
        <taxon>Pseudomonadati</taxon>
        <taxon>Pseudomonadota</taxon>
        <taxon>Betaproteobacteria</taxon>
        <taxon>Burkholderiales</taxon>
        <taxon>Alcaligenaceae</taxon>
        <taxon>Bordetella</taxon>
    </lineage>
</organism>
<dbReference type="RefSeq" id="WP_094796330.1">
    <property type="nucleotide sequence ID" value="NZ_NEVK01000003.1"/>
</dbReference>
<evidence type="ECO:0000256" key="8">
    <source>
        <dbReference type="ARBA" id="ARBA00023136"/>
    </source>
</evidence>